<protein>
    <submittedName>
        <fullName evidence="1">Uncharacterized protein</fullName>
    </submittedName>
</protein>
<name>A0A094YRY1_ALKAL</name>
<comment type="caution">
    <text evidence="1">The sequence shown here is derived from an EMBL/GenBank/DDBJ whole genome shotgun (WGS) entry which is preliminary data.</text>
</comment>
<reference evidence="1 3" key="1">
    <citation type="journal article" date="2014" name="Genome Announc.">
        <title>Draft Genome Sequence of Bacillus alcalophilus AV1934, a Classic Alkaliphile Isolated from Human Feces in 1934.</title>
        <authorList>
            <person name="Attie O."/>
            <person name="Jayaprakash A."/>
            <person name="Shah H."/>
            <person name="Paulsen I.T."/>
            <person name="Morino M."/>
            <person name="Takahashi Y."/>
            <person name="Narumi I."/>
            <person name="Sachidanandam R."/>
            <person name="Satoh K."/>
            <person name="Ito M."/>
            <person name="Krulwich T.A."/>
        </authorList>
    </citation>
    <scope>NUCLEOTIDE SEQUENCE [LARGE SCALE GENOMIC DNA]</scope>
    <source>
        <strain evidence="1 3">AV1934</strain>
    </source>
</reference>
<dbReference type="Proteomes" id="UP000297014">
    <property type="component" value="Unassembled WGS sequence"/>
</dbReference>
<keyword evidence="3" id="KW-1185">Reference proteome</keyword>
<sequence>MEKVISEREINHIKSQNNLSFLRLDVFLVEITLILCIDSMGGADKTSFGTCSYVYSDHKKLLFEISQKGVFLWKLLRLLHYRSV</sequence>
<organism evidence="1 3">
    <name type="scientific">Alkalihalobacillus alcalophilus ATCC 27647 = CGMCC 1.3604</name>
    <dbReference type="NCBI Taxonomy" id="1218173"/>
    <lineage>
        <taxon>Bacteria</taxon>
        <taxon>Bacillati</taxon>
        <taxon>Bacillota</taxon>
        <taxon>Bacilli</taxon>
        <taxon>Bacillales</taxon>
        <taxon>Bacillaceae</taxon>
        <taxon>Alkalihalobacillus</taxon>
    </lineage>
</organism>
<dbReference type="EMBL" id="JALP01000005">
    <property type="protein sequence ID" value="THG92317.1"/>
    <property type="molecule type" value="Genomic_DNA"/>
</dbReference>
<dbReference type="AlphaFoldDB" id="A0A094YRY1"/>
<evidence type="ECO:0000313" key="3">
    <source>
        <dbReference type="Proteomes" id="UP000002754"/>
    </source>
</evidence>
<proteinExistence type="predicted"/>
<evidence type="ECO:0000313" key="2">
    <source>
        <dbReference type="EMBL" id="THG92317.1"/>
    </source>
</evidence>
<reference evidence="2 4" key="2">
    <citation type="submission" date="2014-01" db="EMBL/GenBank/DDBJ databases">
        <title>Draft genome sequencing of Bacillus alcalophilus CGMCC 1.3604.</title>
        <authorList>
            <person name="Yang J."/>
            <person name="Diao L."/>
            <person name="Yang S."/>
        </authorList>
    </citation>
    <scope>NUCLEOTIDE SEQUENCE [LARGE SCALE GENOMIC DNA]</scope>
    <source>
        <strain evidence="2 4">CGMCC 1.3604</strain>
    </source>
</reference>
<dbReference type="Proteomes" id="UP000002754">
    <property type="component" value="Unassembled WGS sequence"/>
</dbReference>
<accession>A0A094YRY1</accession>
<gene>
    <name evidence="2" type="ORF">AJ85_11190</name>
    <name evidence="1" type="ORF">BALCAV_0217665</name>
</gene>
<evidence type="ECO:0000313" key="1">
    <source>
        <dbReference type="EMBL" id="KGA96222.1"/>
    </source>
</evidence>
<dbReference type="EMBL" id="ALPT02000073">
    <property type="protein sequence ID" value="KGA96222.1"/>
    <property type="molecule type" value="Genomic_DNA"/>
</dbReference>
<evidence type="ECO:0000313" key="4">
    <source>
        <dbReference type="Proteomes" id="UP000297014"/>
    </source>
</evidence>